<reference evidence="1 2" key="1">
    <citation type="submission" date="2019-07" db="EMBL/GenBank/DDBJ databases">
        <title>Whole genome shotgun sequence of Novosphingobium sediminis NBRC 106119.</title>
        <authorList>
            <person name="Hosoyama A."/>
            <person name="Uohara A."/>
            <person name="Ohji S."/>
            <person name="Ichikawa N."/>
        </authorList>
    </citation>
    <scope>NUCLEOTIDE SEQUENCE [LARGE SCALE GENOMIC DNA]</scope>
    <source>
        <strain evidence="1 2">NBRC 106119</strain>
    </source>
</reference>
<protein>
    <recommendedName>
        <fullName evidence="3">PilZ domain-containing protein</fullName>
    </recommendedName>
</protein>
<dbReference type="Proteomes" id="UP000321464">
    <property type="component" value="Unassembled WGS sequence"/>
</dbReference>
<evidence type="ECO:0000313" key="1">
    <source>
        <dbReference type="EMBL" id="GEO01661.1"/>
    </source>
</evidence>
<name>A0A512APP3_9SPHN</name>
<proteinExistence type="predicted"/>
<evidence type="ECO:0008006" key="3">
    <source>
        <dbReference type="Google" id="ProtNLM"/>
    </source>
</evidence>
<dbReference type="AlphaFoldDB" id="A0A512APP3"/>
<comment type="caution">
    <text evidence="1">The sequence shown here is derived from an EMBL/GenBank/DDBJ whole genome shotgun (WGS) entry which is preliminary data.</text>
</comment>
<dbReference type="OrthoDB" id="7429082at2"/>
<accession>A0A512APP3</accession>
<evidence type="ECO:0000313" key="2">
    <source>
        <dbReference type="Proteomes" id="UP000321464"/>
    </source>
</evidence>
<keyword evidence="2" id="KW-1185">Reference proteome</keyword>
<dbReference type="EMBL" id="BJYR01000025">
    <property type="protein sequence ID" value="GEO01661.1"/>
    <property type="molecule type" value="Genomic_DNA"/>
</dbReference>
<organism evidence="1 2">
    <name type="scientific">Novosphingobium sediminis</name>
    <dbReference type="NCBI Taxonomy" id="707214"/>
    <lineage>
        <taxon>Bacteria</taxon>
        <taxon>Pseudomonadati</taxon>
        <taxon>Pseudomonadota</taxon>
        <taxon>Alphaproteobacteria</taxon>
        <taxon>Sphingomonadales</taxon>
        <taxon>Sphingomonadaceae</taxon>
        <taxon>Novosphingobium</taxon>
    </lineage>
</organism>
<dbReference type="RefSeq" id="WP_147160969.1">
    <property type="nucleotide sequence ID" value="NZ_BJYR01000025.1"/>
</dbReference>
<gene>
    <name evidence="1" type="ORF">NSE01_34930</name>
</gene>
<sequence length="96" mass="10135">MNIAITTSGRAAFADASQRFAPRAKTAQVGCLADARSEARTSAALAAKVRTEHGEQPGCIRNLSARGVMLSMENPPKRGDIVEIVAGRESLIGQVR</sequence>